<accession>A0A1H7JNN7</accession>
<dbReference type="PANTHER" id="PTHR40469:SF2">
    <property type="entry name" value="GALACTOSE-BINDING DOMAIN-LIKE SUPERFAMILY PROTEIN"/>
    <property type="match status" value="1"/>
</dbReference>
<dbReference type="Gene3D" id="2.60.120.200">
    <property type="match status" value="2"/>
</dbReference>
<evidence type="ECO:0000313" key="6">
    <source>
        <dbReference type="EMBL" id="SEK76211.1"/>
    </source>
</evidence>
<dbReference type="SUPFAM" id="SSF49899">
    <property type="entry name" value="Concanavalin A-like lectins/glucanases"/>
    <property type="match status" value="2"/>
</dbReference>
<dbReference type="NCBIfam" id="NF047446">
    <property type="entry name" value="barrel_OmpL47"/>
    <property type="match status" value="2"/>
</dbReference>
<feature type="domain" description="PKD" evidence="4">
    <location>
        <begin position="704"/>
        <end position="785"/>
    </location>
</feature>
<keyword evidence="1 3" id="KW-0732">Signal</keyword>
<dbReference type="Proteomes" id="UP000198953">
    <property type="component" value="Unassembled WGS sequence"/>
</dbReference>
<feature type="signal peptide" evidence="3">
    <location>
        <begin position="1"/>
        <end position="36"/>
    </location>
</feature>
<dbReference type="Gene3D" id="2.60.120.260">
    <property type="entry name" value="Galactose-binding domain-like"/>
    <property type="match status" value="1"/>
</dbReference>
<dbReference type="CDD" id="cd00146">
    <property type="entry name" value="PKD"/>
    <property type="match status" value="2"/>
</dbReference>
<feature type="compositionally biased region" description="Polar residues" evidence="2">
    <location>
        <begin position="432"/>
        <end position="442"/>
    </location>
</feature>
<dbReference type="CDD" id="cd04084">
    <property type="entry name" value="CBM6_xylanase-like"/>
    <property type="match status" value="1"/>
</dbReference>
<dbReference type="OrthoDB" id="5522149at2"/>
<dbReference type="InterPro" id="IPR011041">
    <property type="entry name" value="Quinoprot_gluc/sorb_DH_b-prop"/>
</dbReference>
<evidence type="ECO:0000259" key="5">
    <source>
        <dbReference type="PROSITE" id="PS51175"/>
    </source>
</evidence>
<dbReference type="Pfam" id="PF06283">
    <property type="entry name" value="ThuA"/>
    <property type="match status" value="1"/>
</dbReference>
<feature type="compositionally biased region" description="Polar residues" evidence="2">
    <location>
        <begin position="1563"/>
        <end position="1577"/>
    </location>
</feature>
<dbReference type="InterPro" id="IPR013783">
    <property type="entry name" value="Ig-like_fold"/>
</dbReference>
<dbReference type="InterPro" id="IPR041542">
    <property type="entry name" value="GH43_C2"/>
</dbReference>
<feature type="domain" description="PKD" evidence="4">
    <location>
        <begin position="1053"/>
        <end position="1141"/>
    </location>
</feature>
<dbReference type="Pfam" id="PF07995">
    <property type="entry name" value="GSDH"/>
    <property type="match status" value="1"/>
</dbReference>
<dbReference type="InterPro" id="IPR058094">
    <property type="entry name" value="Ig-like_OmpL47-like"/>
</dbReference>
<dbReference type="PROSITE" id="PS50093">
    <property type="entry name" value="PKD"/>
    <property type="match status" value="2"/>
</dbReference>
<dbReference type="SUPFAM" id="SSF50952">
    <property type="entry name" value="Soluble quinoprotein glucose dehydrogenase"/>
    <property type="match status" value="1"/>
</dbReference>
<feature type="domain" description="CBM6" evidence="5">
    <location>
        <begin position="900"/>
        <end position="1043"/>
    </location>
</feature>
<dbReference type="Gene3D" id="3.40.50.880">
    <property type="match status" value="1"/>
</dbReference>
<gene>
    <name evidence="6" type="ORF">SAMN05660976_01185</name>
</gene>
<organism evidence="6 7">
    <name type="scientific">Nonomuraea pusilla</name>
    <dbReference type="NCBI Taxonomy" id="46177"/>
    <lineage>
        <taxon>Bacteria</taxon>
        <taxon>Bacillati</taxon>
        <taxon>Actinomycetota</taxon>
        <taxon>Actinomycetes</taxon>
        <taxon>Streptosporangiales</taxon>
        <taxon>Streptosporangiaceae</taxon>
        <taxon>Nonomuraea</taxon>
    </lineage>
</organism>
<feature type="region of interest" description="Disordered" evidence="2">
    <location>
        <begin position="424"/>
        <end position="443"/>
    </location>
</feature>
<dbReference type="PANTHER" id="PTHR40469">
    <property type="entry name" value="SECRETED GLYCOSYL HYDROLASE"/>
    <property type="match status" value="1"/>
</dbReference>
<protein>
    <submittedName>
        <fullName evidence="6">Glucose/arabinose dehydrogenase, beta-propeller fold</fullName>
    </submittedName>
</protein>
<dbReference type="SMART" id="SM00089">
    <property type="entry name" value="PKD"/>
    <property type="match status" value="2"/>
</dbReference>
<dbReference type="InterPro" id="IPR012938">
    <property type="entry name" value="Glc/Sorbosone_DH"/>
</dbReference>
<dbReference type="STRING" id="46177.SAMN05660976_01185"/>
<dbReference type="GO" id="GO:0030246">
    <property type="term" value="F:carbohydrate binding"/>
    <property type="evidence" value="ECO:0007669"/>
    <property type="project" value="InterPro"/>
</dbReference>
<dbReference type="EMBL" id="FOBF01000002">
    <property type="protein sequence ID" value="SEK76211.1"/>
    <property type="molecule type" value="Genomic_DNA"/>
</dbReference>
<dbReference type="Pfam" id="PF22888">
    <property type="entry name" value="FIMAH"/>
    <property type="match status" value="1"/>
</dbReference>
<dbReference type="SMART" id="SM00606">
    <property type="entry name" value="CBD_IV"/>
    <property type="match status" value="1"/>
</dbReference>
<dbReference type="SUPFAM" id="SSF52317">
    <property type="entry name" value="Class I glutamine amidotransferase-like"/>
    <property type="match status" value="1"/>
</dbReference>
<dbReference type="InterPro" id="IPR029010">
    <property type="entry name" value="ThuA-like"/>
</dbReference>
<name>A0A1H7JNN7_9ACTN</name>
<dbReference type="InterPro" id="IPR022409">
    <property type="entry name" value="PKD/Chitinase_dom"/>
</dbReference>
<dbReference type="Pfam" id="PF03422">
    <property type="entry name" value="CBM_6"/>
    <property type="match status" value="1"/>
</dbReference>
<dbReference type="SUPFAM" id="SSF49785">
    <property type="entry name" value="Galactose-binding domain-like"/>
    <property type="match status" value="1"/>
</dbReference>
<evidence type="ECO:0000256" key="1">
    <source>
        <dbReference type="ARBA" id="ARBA00022729"/>
    </source>
</evidence>
<dbReference type="InterPro" id="IPR011042">
    <property type="entry name" value="6-blade_b-propeller_TolB-like"/>
</dbReference>
<evidence type="ECO:0000313" key="7">
    <source>
        <dbReference type="Proteomes" id="UP000198953"/>
    </source>
</evidence>
<feature type="region of interest" description="Disordered" evidence="2">
    <location>
        <begin position="1561"/>
        <end position="1583"/>
    </location>
</feature>
<sequence length="1919" mass="203486">MTAHDHRTLRRTAATMALALVLPVLSLLAPPTPARADTAAPAFKVLVFSKTTGFRHDSIPDGIAAVQKLGQDNGFAVDTTEDGAKFTDENLAQYQAVIFMSTTGDPLGTQEQKDAFQRYIQKGGGFVGVHAAADSGYGWSWYGKLVGAYFKSHPAIQQATVTVEDPAHPSTANLPTSWSRTDEWYDYQANPRGTVHVLTSLNEKSYSGGTMGVDHPNTWCQDYDGGRSWYTGLGHTKQSFTEPQFLSLLLGGIKTAAGVVKADCSASQTGSFEKVTLDDNTSNPMMLDVAQDGRVFYIDRMGEVKIIKPAGGTVTAGKLSVFTANESGLLGLALDRDFATNNWAYLLYSPAGENVDRLSRFTVKGDTLDMTSEKKVLDVPVQRAECCHHGGGMLMDHKTGDLWIATGDNTNPFASDGYTPIDERSGRASWDAQRTSGNTNDLSGKLLRIHPEADGTYSVPAGNLFAAGTEKTRPEIYGMGFRNPFRIGLDPKTGYPMVADYGPDAGSASATRGPQNTVEWNLITKPGNYGWPYCVGDNSPYIDYDFASKTSGSAFNCAAPVNDSPNNTGLTNLPAAIPATVWYHYSADAQNFPELNGGAPMAGPVYRYDPNLQSDVKWPGYWDGKAIFAEWNSSKMFSLQLNEDATKLVKINQLFKSMSFKKPMHFRFGPDGALYLIEWGSGFGGDNADSGIYRIEYIKGNRPPIARASADKTDGPVPLEVKFSSEGTRDPDGKALTYAWDFDGDGTADSTDPNPTYTYTKAGQYSAVLTVTNADKKTATASVAIAAGNTRPKVTLDPPPNGGFFEFGDQVKYKVTVTDPEDGAIDCDKVQIQALLGHDSHGHPLDQQKGCEGVLQTLTDSGHGTDDNLFYVIEASYTDNGGADGAKPLTGRGQVILQTKRRQAEHFTESGRVADGKGTDSAGVQIENTSDPQGGAKNIGFIQDGDWWSFAPVSLTSITGIRLRAASASAGGTVQVRLGNPENGTLVGSVDVPGTGGWQTFQDVTLSLTNPPTVSGPVYFVVRKPASAADNAYLINVNWVDFLGNGVTANQRPKVTVTANPTSGTAPLKVDFKAAATDPDGDTPLTYKWDFGVNGAPQPTTADAGYTYAAPGTYTAAVTVTDAKGAATTEQIAVKVDPANTPCLSGRSDDFLGTELDRNRWSAIRENQNLKIADGKLVVPTSNTDLYGAGGNTSNIVVQPAPGGAWTATAKVTLNARDQFQQAGLVLYGDDDNYAKIVLQARGTNDHANRIFQFIREENGKPNEVSASNTAALGDAYPDTVYVRLVSDGTNLTAHYSADGTTFTAMPETKKLAGISSPKIGLLALSGNGTHPVIDASFDWFQITPDDTATASGPDDEFDGTALDGCRWNAIVRSDPSAVRVTGGNLEIDTSKGDIFGTDNTGPKNVVLQKAPDGDWTLETKIDGSAFNQAFHQGGLMVYAGDDDYVKFGFVTDNAAGSAVQRRLELRSEVGGAVQQPQPQVTSLPGGVWWLRLKKEGDAFHGSYSPDGTKWTEMGANGTPAPVKNGKVASGAKAGVYAFGVNQTESKTAKFAYFHLSQGGTGSNDKTAPVTSSTTDPAQPGNGWFTGPVTVTLTAADEAGGSGVDRTEYQIDGGAWTAYTAPVVVSGDGSHTLAYRSADKAGNVETAKTLAVKVDATAPMTTVESVAGNEDGWHNQAVPVSLTATDETAGVAGIEYSLDGGPWTPYTDTVSVSGEGQHELRYRSTDKAGNVEDVKAVNVKIDTKAPTVLVSGVAAGEKYGDSQDLGIGWEAVDSGSGVKSVIGTLDGKPFEPGKVLALYELPLGEHTLTVTAVNKAGNQTEQTVTFSVVTSTADIAGLIDRFAAAGKLTEQDAHKLRGDLAGVLDAETKEKAKSKIIKELEKFKDLVTDGKTVADDQVRDTLLRDADALISQYGGAPKG</sequence>
<evidence type="ECO:0000256" key="2">
    <source>
        <dbReference type="SAM" id="MobiDB-lite"/>
    </source>
</evidence>
<reference evidence="6 7" key="1">
    <citation type="submission" date="2016-10" db="EMBL/GenBank/DDBJ databases">
        <authorList>
            <person name="de Groot N.N."/>
        </authorList>
    </citation>
    <scope>NUCLEOTIDE SEQUENCE [LARGE SCALE GENOMIC DNA]</scope>
    <source>
        <strain evidence="6 7">DSM 43357</strain>
    </source>
</reference>
<dbReference type="InterPro" id="IPR029062">
    <property type="entry name" value="Class_I_gatase-like"/>
</dbReference>
<evidence type="ECO:0000259" key="4">
    <source>
        <dbReference type="PROSITE" id="PS50093"/>
    </source>
</evidence>
<keyword evidence="7" id="KW-1185">Reference proteome</keyword>
<proteinExistence type="predicted"/>
<dbReference type="Gene3D" id="2.60.40.10">
    <property type="entry name" value="Immunoglobulins"/>
    <property type="match status" value="2"/>
</dbReference>
<dbReference type="InterPro" id="IPR008979">
    <property type="entry name" value="Galactose-bd-like_sf"/>
</dbReference>
<dbReference type="InterPro" id="IPR054470">
    <property type="entry name" value="FIMAH_dom"/>
</dbReference>
<dbReference type="GO" id="GO:0005975">
    <property type="term" value="P:carbohydrate metabolic process"/>
    <property type="evidence" value="ECO:0007669"/>
    <property type="project" value="UniProtKB-ARBA"/>
</dbReference>
<dbReference type="Gene3D" id="2.120.10.30">
    <property type="entry name" value="TolB, C-terminal domain"/>
    <property type="match status" value="1"/>
</dbReference>
<dbReference type="InterPro" id="IPR006584">
    <property type="entry name" value="Cellulose-bd_IV"/>
</dbReference>
<dbReference type="Pfam" id="PF17851">
    <property type="entry name" value="GH43_C2"/>
    <property type="match status" value="2"/>
</dbReference>
<dbReference type="Gene3D" id="3.30.1920.20">
    <property type="match status" value="2"/>
</dbReference>
<dbReference type="InterPro" id="IPR013320">
    <property type="entry name" value="ConA-like_dom_sf"/>
</dbReference>
<dbReference type="Pfam" id="PF18911">
    <property type="entry name" value="PKD_4"/>
    <property type="match status" value="2"/>
</dbReference>
<dbReference type="InterPro" id="IPR005084">
    <property type="entry name" value="CBM6"/>
</dbReference>
<dbReference type="InterPro" id="IPR035986">
    <property type="entry name" value="PKD_dom_sf"/>
</dbReference>
<dbReference type="SUPFAM" id="SSF49299">
    <property type="entry name" value="PKD domain"/>
    <property type="match status" value="2"/>
</dbReference>
<feature type="chain" id="PRO_5011468402" evidence="3">
    <location>
        <begin position="37"/>
        <end position="1919"/>
    </location>
</feature>
<dbReference type="InterPro" id="IPR000601">
    <property type="entry name" value="PKD_dom"/>
</dbReference>
<evidence type="ECO:0000256" key="3">
    <source>
        <dbReference type="SAM" id="SignalP"/>
    </source>
</evidence>
<dbReference type="RefSeq" id="WP_143078565.1">
    <property type="nucleotide sequence ID" value="NZ_FOBF01000002.1"/>
</dbReference>
<dbReference type="PROSITE" id="PS51175">
    <property type="entry name" value="CBM6"/>
    <property type="match status" value="1"/>
</dbReference>